<protein>
    <submittedName>
        <fullName evidence="1">Uncharacterized protein</fullName>
    </submittedName>
</protein>
<reference evidence="1 2" key="1">
    <citation type="submission" date="2020-09" db="EMBL/GenBank/DDBJ databases">
        <title>De no assembly of potato wild relative species, Solanum commersonii.</title>
        <authorList>
            <person name="Cho K."/>
        </authorList>
    </citation>
    <scope>NUCLEOTIDE SEQUENCE [LARGE SCALE GENOMIC DNA]</scope>
    <source>
        <strain evidence="1">LZ3.2</strain>
        <tissue evidence="1">Leaf</tissue>
    </source>
</reference>
<sequence>MEMSMLKGLPKLPVRTDIICAGCQYDVFKDVLVSSHIQLSLHGAEGEANEDNVDEVVTQNSWQIGMYK</sequence>
<dbReference type="EMBL" id="JACXVP010000007">
    <property type="protein sequence ID" value="KAG5596301.1"/>
    <property type="molecule type" value="Genomic_DNA"/>
</dbReference>
<dbReference type="AlphaFoldDB" id="A0A9J5Y841"/>
<evidence type="ECO:0000313" key="2">
    <source>
        <dbReference type="Proteomes" id="UP000824120"/>
    </source>
</evidence>
<name>A0A9J5Y841_SOLCO</name>
<gene>
    <name evidence="1" type="ORF">H5410_037533</name>
</gene>
<dbReference type="OrthoDB" id="414945at2759"/>
<keyword evidence="2" id="KW-1185">Reference proteome</keyword>
<accession>A0A9J5Y841</accession>
<organism evidence="1 2">
    <name type="scientific">Solanum commersonii</name>
    <name type="common">Commerson's wild potato</name>
    <name type="synonym">Commerson's nightshade</name>
    <dbReference type="NCBI Taxonomy" id="4109"/>
    <lineage>
        <taxon>Eukaryota</taxon>
        <taxon>Viridiplantae</taxon>
        <taxon>Streptophyta</taxon>
        <taxon>Embryophyta</taxon>
        <taxon>Tracheophyta</taxon>
        <taxon>Spermatophyta</taxon>
        <taxon>Magnoliopsida</taxon>
        <taxon>eudicotyledons</taxon>
        <taxon>Gunneridae</taxon>
        <taxon>Pentapetalae</taxon>
        <taxon>asterids</taxon>
        <taxon>lamiids</taxon>
        <taxon>Solanales</taxon>
        <taxon>Solanaceae</taxon>
        <taxon>Solanoideae</taxon>
        <taxon>Solaneae</taxon>
        <taxon>Solanum</taxon>
    </lineage>
</organism>
<comment type="caution">
    <text evidence="1">The sequence shown here is derived from an EMBL/GenBank/DDBJ whole genome shotgun (WGS) entry which is preliminary data.</text>
</comment>
<evidence type="ECO:0000313" key="1">
    <source>
        <dbReference type="EMBL" id="KAG5596301.1"/>
    </source>
</evidence>
<proteinExistence type="predicted"/>
<dbReference type="Proteomes" id="UP000824120">
    <property type="component" value="Chromosome 7"/>
</dbReference>